<dbReference type="SUPFAM" id="SSF63411">
    <property type="entry name" value="LuxS/MPP-like metallohydrolase"/>
    <property type="match status" value="4"/>
</dbReference>
<keyword evidence="3" id="KW-0479">Metal-binding</keyword>
<evidence type="ECO:0000256" key="5">
    <source>
        <dbReference type="ARBA" id="ARBA00022833"/>
    </source>
</evidence>
<keyword evidence="2" id="KW-0645">Protease</keyword>
<dbReference type="EMBL" id="CAXLJM020000072">
    <property type="protein sequence ID" value="CAL8126552.1"/>
    <property type="molecule type" value="Genomic_DNA"/>
</dbReference>
<comment type="caution">
    <text evidence="11">The sequence shown here is derived from an EMBL/GenBank/DDBJ whole genome shotgun (WGS) entry which is preliminary data.</text>
</comment>
<comment type="similarity">
    <text evidence="1">Belongs to the peptidase M16 family.</text>
</comment>
<accession>A0ABP1REV9</accession>
<keyword evidence="5" id="KW-0862">Zinc</keyword>
<proteinExistence type="inferred from homology"/>
<dbReference type="PANTHER" id="PTHR43690">
    <property type="entry name" value="NARDILYSIN"/>
    <property type="match status" value="1"/>
</dbReference>
<dbReference type="InterPro" id="IPR054734">
    <property type="entry name" value="PqqF-like_C_4"/>
</dbReference>
<gene>
    <name evidence="11" type="ORF">ODALV1_LOCUS21450</name>
</gene>
<dbReference type="PANTHER" id="PTHR43690:SF18">
    <property type="entry name" value="INSULIN-DEGRADING ENZYME-RELATED"/>
    <property type="match status" value="1"/>
</dbReference>
<evidence type="ECO:0000259" key="9">
    <source>
        <dbReference type="Pfam" id="PF16187"/>
    </source>
</evidence>
<evidence type="ECO:0000259" key="10">
    <source>
        <dbReference type="Pfam" id="PF22456"/>
    </source>
</evidence>
<sequence>MERLHPLKSPNDPKNYLALVLENGLQLLLVSDNECDKAAVSLSVGVGSMTDPDDIPGLAHLCEHLLSKEVNDSPGHKPFSSIIAENGGMFNAFTARDQTNFHFDIDPLVFSEAVERFTNFFLQTPTLSEKVVEKEINIIDAEHLSKENKDAWRKMAVEASTSKKDHPHFKFSTGNKATLSDIPKQKGINVQKAAHDFRSKYYVSRLMNVAVYARSTLENLEKLCAPLFSKIPDNKNAKLPQWNEWPYGTNELGRQFDIVSLADIRDFYIVFPIENTRPFYKTFPHGYLTRLIGNKGLGSLHSYLYEKQWVENSYISTSIPGRGYGELSIGFQLTKEGLNYMDEIALHTFQYIKMMKDNGPQLYFWKEMQEILCLQFLYQDREIPVDFVQRITNLMHVYPLLDVLSIGYIVTDFEPVLIEKYLGYLHPRNSRIISVCRRNGERREEFCQDHWYGAKYSVKVFTEEQIKKWETCQALDSFYLPVKNKFIPTNFALKRNGKTIVNTRLSWSPTLLHDTPLHKAWFLEDNEFETAKGVVRLEIFSPLPMFDPLSQNLNQVWFLMLKNLLSEEFYQASVAGCYNEIKPTLYGVEVSVSGYSHKLLILMEEVFLRIIQSLDSPSNTKHFAAVKDRYASGLSNFKNLLPHNIATYYLSLILREKRFSYEELLEAIADTSEENWSHYVTSFFFRSHFEWFIYGNFTRTETESFLKSCMHHIEKRWNTRPLLPSQLPRLREICIPSGTQYAFKEVTSQLGNACAVFMQTGILTIKESMILEIIDQIIYEPLFTQLRNNEQIGYIVRSSVRRSNGCQGLLIFVQGNKDPTLMSERIHFVMDKIGKMVENMQETEFNQHKNAVRVRKSERPRHMLALLNKLWDNEIFTRRYDFGRIERELKVLDLLRHDELIPFYKKYFSEILALRKIIEVHLRSDRKSESTTLGDSEESVRTKDGSRKVVAITDIDKWKAEQCLYSVIEVK</sequence>
<evidence type="ECO:0000259" key="8">
    <source>
        <dbReference type="Pfam" id="PF05193"/>
    </source>
</evidence>
<evidence type="ECO:0008006" key="13">
    <source>
        <dbReference type="Google" id="ProtNLM"/>
    </source>
</evidence>
<protein>
    <recommendedName>
        <fullName evidence="13">Insulin-degrading enzyme</fullName>
    </recommendedName>
</protein>
<evidence type="ECO:0000259" key="7">
    <source>
        <dbReference type="Pfam" id="PF00675"/>
    </source>
</evidence>
<dbReference type="Proteomes" id="UP001642540">
    <property type="component" value="Unassembled WGS sequence"/>
</dbReference>
<keyword evidence="4" id="KW-0378">Hydrolase</keyword>
<evidence type="ECO:0000256" key="6">
    <source>
        <dbReference type="ARBA" id="ARBA00023049"/>
    </source>
</evidence>
<dbReference type="Pfam" id="PF22456">
    <property type="entry name" value="PqqF-like_C_4"/>
    <property type="match status" value="1"/>
</dbReference>
<dbReference type="Gene3D" id="3.30.830.10">
    <property type="entry name" value="Metalloenzyme, LuxS/M16 peptidase-like"/>
    <property type="match status" value="4"/>
</dbReference>
<dbReference type="InterPro" id="IPR007863">
    <property type="entry name" value="Peptidase_M16_C"/>
</dbReference>
<dbReference type="InterPro" id="IPR032632">
    <property type="entry name" value="Peptidase_M16_M"/>
</dbReference>
<dbReference type="InterPro" id="IPR011765">
    <property type="entry name" value="Pept_M16_N"/>
</dbReference>
<keyword evidence="12" id="KW-1185">Reference proteome</keyword>
<keyword evidence="6" id="KW-0482">Metalloprotease</keyword>
<evidence type="ECO:0000256" key="4">
    <source>
        <dbReference type="ARBA" id="ARBA00022801"/>
    </source>
</evidence>
<feature type="domain" description="Peptidase M16 N-terminal" evidence="7">
    <location>
        <begin position="29"/>
        <end position="161"/>
    </location>
</feature>
<dbReference type="Pfam" id="PF00675">
    <property type="entry name" value="Peptidase_M16"/>
    <property type="match status" value="1"/>
</dbReference>
<dbReference type="InterPro" id="IPR011249">
    <property type="entry name" value="Metalloenz_LuxS/M16"/>
</dbReference>
<feature type="domain" description="Peptidase M16 C-terminal" evidence="8">
    <location>
        <begin position="194"/>
        <end position="361"/>
    </location>
</feature>
<feature type="domain" description="Coenzyme PQQ synthesis protein F-like C-terminal lobe" evidence="10">
    <location>
        <begin position="774"/>
        <end position="871"/>
    </location>
</feature>
<dbReference type="Pfam" id="PF16187">
    <property type="entry name" value="Peptidase_M16_M"/>
    <property type="match status" value="1"/>
</dbReference>
<feature type="domain" description="Peptidase M16 middle/third" evidence="9">
    <location>
        <begin position="376"/>
        <end position="667"/>
    </location>
</feature>
<evidence type="ECO:0000256" key="3">
    <source>
        <dbReference type="ARBA" id="ARBA00022723"/>
    </source>
</evidence>
<dbReference type="InterPro" id="IPR050626">
    <property type="entry name" value="Peptidase_M16"/>
</dbReference>
<evidence type="ECO:0000256" key="1">
    <source>
        <dbReference type="ARBA" id="ARBA00007261"/>
    </source>
</evidence>
<organism evidence="11 12">
    <name type="scientific">Orchesella dallaii</name>
    <dbReference type="NCBI Taxonomy" id="48710"/>
    <lineage>
        <taxon>Eukaryota</taxon>
        <taxon>Metazoa</taxon>
        <taxon>Ecdysozoa</taxon>
        <taxon>Arthropoda</taxon>
        <taxon>Hexapoda</taxon>
        <taxon>Collembola</taxon>
        <taxon>Entomobryomorpha</taxon>
        <taxon>Entomobryoidea</taxon>
        <taxon>Orchesellidae</taxon>
        <taxon>Orchesellinae</taxon>
        <taxon>Orchesella</taxon>
    </lineage>
</organism>
<name>A0ABP1REV9_9HEXA</name>
<evidence type="ECO:0000256" key="2">
    <source>
        <dbReference type="ARBA" id="ARBA00022670"/>
    </source>
</evidence>
<dbReference type="Pfam" id="PF05193">
    <property type="entry name" value="Peptidase_M16_C"/>
    <property type="match status" value="1"/>
</dbReference>
<evidence type="ECO:0000313" key="12">
    <source>
        <dbReference type="Proteomes" id="UP001642540"/>
    </source>
</evidence>
<reference evidence="11 12" key="1">
    <citation type="submission" date="2024-08" db="EMBL/GenBank/DDBJ databases">
        <authorList>
            <person name="Cucini C."/>
            <person name="Frati F."/>
        </authorList>
    </citation>
    <scope>NUCLEOTIDE SEQUENCE [LARGE SCALE GENOMIC DNA]</scope>
</reference>
<evidence type="ECO:0000313" key="11">
    <source>
        <dbReference type="EMBL" id="CAL8126552.1"/>
    </source>
</evidence>